<dbReference type="Gene3D" id="3.40.50.1010">
    <property type="entry name" value="5'-nuclease"/>
    <property type="match status" value="1"/>
</dbReference>
<dbReference type="HOGENOM" id="CLU_118482_0_0_6"/>
<protein>
    <recommendedName>
        <fullName evidence="3">PIN domain-containing protein</fullName>
    </recommendedName>
</protein>
<evidence type="ECO:0000313" key="2">
    <source>
        <dbReference type="Proteomes" id="UP000004664"/>
    </source>
</evidence>
<gene>
    <name evidence="1" type="ORF">Mettu_4331</name>
</gene>
<dbReference type="EMBL" id="JH109153">
    <property type="protein sequence ID" value="EGW21169.1"/>
    <property type="molecule type" value="Genomic_DNA"/>
</dbReference>
<name>G3IYE7_METTV</name>
<sequence>MNGISYLLDTNIIIGMYQKSAEVIALMQAKKINISQCAFSGITRMELLSFPGITENEEQAIESLLDRMTHLSVSPIIEDLTIQFRRQHQTKLPERLLLQQQKPMPLSC</sequence>
<dbReference type="STRING" id="697282.Mettu_4331"/>
<dbReference type="AlphaFoldDB" id="G3IYE7"/>
<dbReference type="eggNOG" id="COG1487">
    <property type="taxonomic scope" value="Bacteria"/>
</dbReference>
<reference evidence="1 2" key="1">
    <citation type="submission" date="2011-06" db="EMBL/GenBank/DDBJ databases">
        <title>Genomic sequence of Methylobacter tundripaludum SV96.</title>
        <authorList>
            <consortium name="US DOE Joint Genome Institute"/>
            <person name="Lucas S."/>
            <person name="Han J."/>
            <person name="Lapidus A."/>
            <person name="Cheng J.-F."/>
            <person name="Goodwin L."/>
            <person name="Pitluck S."/>
            <person name="Held B."/>
            <person name="Detter J.C."/>
            <person name="Han C."/>
            <person name="Tapia R."/>
            <person name="Land M."/>
            <person name="Hauser L."/>
            <person name="Kyrpides N."/>
            <person name="Ivanova N."/>
            <person name="Ovchinnikova G."/>
            <person name="Pagani I."/>
            <person name="Klotz M.G."/>
            <person name="Dispirito A.A."/>
            <person name="Murrell J.C."/>
            <person name="Dunfield P."/>
            <person name="Kalyuzhnaya M.G."/>
            <person name="Svenning M."/>
            <person name="Trotsenko Y.A."/>
            <person name="Stein L.Y."/>
            <person name="Woyke T."/>
        </authorList>
    </citation>
    <scope>NUCLEOTIDE SEQUENCE [LARGE SCALE GENOMIC DNA]</scope>
    <source>
        <strain evidence="2">ATCC BAA-1195 / DSM 17260 / SV96</strain>
    </source>
</reference>
<dbReference type="InterPro" id="IPR029060">
    <property type="entry name" value="PIN-like_dom_sf"/>
</dbReference>
<evidence type="ECO:0000313" key="1">
    <source>
        <dbReference type="EMBL" id="EGW21169.1"/>
    </source>
</evidence>
<organism evidence="1 2">
    <name type="scientific">Methylobacter tundripaludum (strain ATCC BAA-1195 / DSM 17260 / SV96)</name>
    <dbReference type="NCBI Taxonomy" id="697282"/>
    <lineage>
        <taxon>Bacteria</taxon>
        <taxon>Pseudomonadati</taxon>
        <taxon>Pseudomonadota</taxon>
        <taxon>Gammaproteobacteria</taxon>
        <taxon>Methylococcales</taxon>
        <taxon>Methylococcaceae</taxon>
        <taxon>Methylobacter</taxon>
    </lineage>
</organism>
<dbReference type="Proteomes" id="UP000004664">
    <property type="component" value="Unassembled WGS sequence"/>
</dbReference>
<keyword evidence="2" id="KW-1185">Reference proteome</keyword>
<dbReference type="SUPFAM" id="SSF88723">
    <property type="entry name" value="PIN domain-like"/>
    <property type="match status" value="1"/>
</dbReference>
<evidence type="ECO:0008006" key="3">
    <source>
        <dbReference type="Google" id="ProtNLM"/>
    </source>
</evidence>
<proteinExistence type="predicted"/>
<accession>G3IYE7</accession>